<accession>A0A931AT42</accession>
<evidence type="ECO:0000313" key="1">
    <source>
        <dbReference type="EMBL" id="MBF8807341.1"/>
    </source>
</evidence>
<proteinExistence type="predicted"/>
<sequence length="49" mass="5783">MTEEKKEEAIYSKNQVRLDTQLARLAFKRSEITSLISELEDRIKKEVIT</sequence>
<reference evidence="1" key="1">
    <citation type="submission" date="2020-09" db="EMBL/GenBank/DDBJ databases">
        <title>Genomic insights into the novelty and pathogenicity of a unique biofilm-forming Enterococcus sp. bacteria (Enterococcus lacertideformus) identified in reptiles.</title>
        <authorList>
            <person name="Agius J.E."/>
            <person name="Phalen D.N."/>
            <person name="Rose K."/>
            <person name="Eden J.-S."/>
        </authorList>
    </citation>
    <scope>NUCLEOTIDE SEQUENCE</scope>
    <source>
        <strain evidence="1">PHRS 0518</strain>
    </source>
</reference>
<dbReference type="Proteomes" id="UP000637757">
    <property type="component" value="Unassembled WGS sequence"/>
</dbReference>
<organism evidence="1 2">
    <name type="scientific">Enterococcus lacertideformus</name>
    <dbReference type="NCBI Taxonomy" id="2771493"/>
    <lineage>
        <taxon>Bacteria</taxon>
        <taxon>Bacillati</taxon>
        <taxon>Bacillota</taxon>
        <taxon>Bacilli</taxon>
        <taxon>Lactobacillales</taxon>
        <taxon>Enterococcaceae</taxon>
        <taxon>Enterococcus</taxon>
    </lineage>
</organism>
<keyword evidence="2" id="KW-1185">Reference proteome</keyword>
<dbReference type="EMBL" id="JADAKE010000005">
    <property type="protein sequence ID" value="MBF8807341.1"/>
    <property type="molecule type" value="Genomic_DNA"/>
</dbReference>
<dbReference type="AlphaFoldDB" id="A0A931AT42"/>
<protein>
    <submittedName>
        <fullName evidence="1">Uncharacterized protein</fullName>
    </submittedName>
</protein>
<name>A0A931AT42_9ENTE</name>
<gene>
    <name evidence="1" type="ORF">IC227_01625</name>
</gene>
<comment type="caution">
    <text evidence="1">The sequence shown here is derived from an EMBL/GenBank/DDBJ whole genome shotgun (WGS) entry which is preliminary data.</text>
</comment>
<evidence type="ECO:0000313" key="2">
    <source>
        <dbReference type="Proteomes" id="UP000637757"/>
    </source>
</evidence>